<proteinExistence type="predicted"/>
<accession>A0A0R3UGW9</accession>
<evidence type="ECO:0000313" key="2">
    <source>
        <dbReference type="Proteomes" id="UP000267029"/>
    </source>
</evidence>
<dbReference type="Proteomes" id="UP000267029">
    <property type="component" value="Unassembled WGS sequence"/>
</dbReference>
<reference evidence="1 2" key="2">
    <citation type="submission" date="2018-10" db="EMBL/GenBank/DDBJ databases">
        <authorList>
            <consortium name="Pathogen Informatics"/>
        </authorList>
    </citation>
    <scope>NUCLEOTIDE SEQUENCE [LARGE SCALE GENOMIC DNA]</scope>
</reference>
<evidence type="ECO:0000313" key="3">
    <source>
        <dbReference type="WBParaSite" id="MCOS_0000651201-mRNA-1"/>
    </source>
</evidence>
<protein>
    <submittedName>
        <fullName evidence="1 3">Uncharacterized protein</fullName>
    </submittedName>
</protein>
<dbReference type="AlphaFoldDB" id="A0A0R3UGW9"/>
<gene>
    <name evidence="1" type="ORF">MCOS_LOCUS6513</name>
</gene>
<dbReference type="EMBL" id="UXSR01005268">
    <property type="protein sequence ID" value="VDD80510.1"/>
    <property type="molecule type" value="Genomic_DNA"/>
</dbReference>
<sequence>MKPELMAEEGIVWGRHGKKLGQVSRGDIGPNYGEADCSSFSKGSENKIALTETSEEEQFVVTVSTVIRFHHVQITKVTLMLKFMPKEMNGRGDGYTLCSSS</sequence>
<dbReference type="WBParaSite" id="MCOS_0000651201-mRNA-1">
    <property type="protein sequence ID" value="MCOS_0000651201-mRNA-1"/>
    <property type="gene ID" value="MCOS_0000651201"/>
</dbReference>
<organism evidence="3">
    <name type="scientific">Mesocestoides corti</name>
    <name type="common">Flatworm</name>
    <dbReference type="NCBI Taxonomy" id="53468"/>
    <lineage>
        <taxon>Eukaryota</taxon>
        <taxon>Metazoa</taxon>
        <taxon>Spiralia</taxon>
        <taxon>Lophotrochozoa</taxon>
        <taxon>Platyhelminthes</taxon>
        <taxon>Cestoda</taxon>
        <taxon>Eucestoda</taxon>
        <taxon>Cyclophyllidea</taxon>
        <taxon>Mesocestoididae</taxon>
        <taxon>Mesocestoides</taxon>
    </lineage>
</organism>
<evidence type="ECO:0000313" key="1">
    <source>
        <dbReference type="EMBL" id="VDD80510.1"/>
    </source>
</evidence>
<keyword evidence="2" id="KW-1185">Reference proteome</keyword>
<reference evidence="3" key="1">
    <citation type="submission" date="2017-02" db="UniProtKB">
        <authorList>
            <consortium name="WormBaseParasite"/>
        </authorList>
    </citation>
    <scope>IDENTIFICATION</scope>
</reference>
<name>A0A0R3UGW9_MESCO</name>